<evidence type="ECO:0000256" key="8">
    <source>
        <dbReference type="ARBA" id="ARBA00023075"/>
    </source>
</evidence>
<proteinExistence type="inferred from homology"/>
<reference evidence="13" key="2">
    <citation type="submission" date="2021-01" db="EMBL/GenBank/DDBJ databases">
        <authorList>
            <person name="Hiruta S."/>
            <person name="Waki T."/>
            <person name="Shimano S."/>
        </authorList>
    </citation>
    <scope>NUCLEOTIDE SEQUENCE</scope>
    <source>
        <strain evidence="13">DaiDaiSG01</strain>
    </source>
</reference>
<evidence type="ECO:0000256" key="10">
    <source>
        <dbReference type="RuleBase" id="RU000471"/>
    </source>
</evidence>
<evidence type="ECO:0000256" key="5">
    <source>
        <dbReference type="ARBA" id="ARBA00022448"/>
    </source>
</evidence>
<dbReference type="PROSITE" id="PS00668">
    <property type="entry name" value="COMPLEX1_ND1_2"/>
    <property type="match status" value="1"/>
</dbReference>
<dbReference type="PANTHER" id="PTHR11432">
    <property type="entry name" value="NADH DEHYDROGENASE SUBUNIT 1"/>
    <property type="match status" value="1"/>
</dbReference>
<dbReference type="PANTHER" id="PTHR11432:SF3">
    <property type="entry name" value="NADH-UBIQUINONE OXIDOREDUCTASE CHAIN 1"/>
    <property type="match status" value="1"/>
</dbReference>
<evidence type="ECO:0000256" key="4">
    <source>
        <dbReference type="ARBA" id="ARBA00021009"/>
    </source>
</evidence>
<dbReference type="InterPro" id="IPR018086">
    <property type="entry name" value="NADH_UbQ_OxRdtase_su1_CS"/>
</dbReference>
<keyword evidence="8 11" id="KW-0830">Ubiquinone</keyword>
<feature type="transmembrane region" description="Helical" evidence="12">
    <location>
        <begin position="75"/>
        <end position="101"/>
    </location>
</feature>
<evidence type="ECO:0000313" key="13">
    <source>
        <dbReference type="EMBL" id="BCR02930.1"/>
    </source>
</evidence>
<evidence type="ECO:0000256" key="7">
    <source>
        <dbReference type="ARBA" id="ARBA00022989"/>
    </source>
</evidence>
<comment type="catalytic activity">
    <reaction evidence="11">
        <text>a ubiquinone + NADH + 5 H(+)(in) = a ubiquinol + NAD(+) + 4 H(+)(out)</text>
        <dbReference type="Rhea" id="RHEA:29091"/>
        <dbReference type="Rhea" id="RHEA-COMP:9565"/>
        <dbReference type="Rhea" id="RHEA-COMP:9566"/>
        <dbReference type="ChEBI" id="CHEBI:15378"/>
        <dbReference type="ChEBI" id="CHEBI:16389"/>
        <dbReference type="ChEBI" id="CHEBI:17976"/>
        <dbReference type="ChEBI" id="CHEBI:57540"/>
        <dbReference type="ChEBI" id="CHEBI:57945"/>
        <dbReference type="EC" id="7.1.1.2"/>
    </reaction>
</comment>
<dbReference type="GO" id="GO:0005743">
    <property type="term" value="C:mitochondrial inner membrane"/>
    <property type="evidence" value="ECO:0007669"/>
    <property type="project" value="UniProtKB-SubCell"/>
</dbReference>
<feature type="transmembrane region" description="Helical" evidence="12">
    <location>
        <begin position="256"/>
        <end position="274"/>
    </location>
</feature>
<feature type="transmembrane region" description="Helical" evidence="12">
    <location>
        <begin position="177"/>
        <end position="198"/>
    </location>
</feature>
<comment type="similarity">
    <text evidence="3 10">Belongs to the complex I subunit 1 family.</text>
</comment>
<feature type="transmembrane region" description="Helical" evidence="12">
    <location>
        <begin position="226"/>
        <end position="250"/>
    </location>
</feature>
<name>A0A7R7Z5C7_9ACAR</name>
<comment type="subcellular location">
    <subcellularLocation>
        <location evidence="10">Mitochondrion inner membrane</location>
        <topology evidence="10">Multi-pass membrane protein</topology>
    </subcellularLocation>
    <subcellularLocation>
        <location evidence="2">Mitochondrion membrane</location>
        <topology evidence="2">Multi-pass membrane protein</topology>
    </subcellularLocation>
</comment>
<feature type="transmembrane region" description="Helical" evidence="12">
    <location>
        <begin position="6"/>
        <end position="30"/>
    </location>
</feature>
<keyword evidence="10" id="KW-0520">NAD</keyword>
<geneLocation type="mitochondrion" evidence="13"/>
<dbReference type="Pfam" id="PF00146">
    <property type="entry name" value="NADHdh"/>
    <property type="match status" value="1"/>
</dbReference>
<keyword evidence="11 13" id="KW-0496">Mitochondrion</keyword>
<feature type="transmembrane region" description="Helical" evidence="12">
    <location>
        <begin position="107"/>
        <end position="126"/>
    </location>
</feature>
<dbReference type="InterPro" id="IPR001694">
    <property type="entry name" value="NADH_UbQ_OxRdtase_su1/FPO"/>
</dbReference>
<dbReference type="EC" id="7.1.1.2" evidence="11"/>
<evidence type="ECO:0000256" key="2">
    <source>
        <dbReference type="ARBA" id="ARBA00004225"/>
    </source>
</evidence>
<feature type="transmembrane region" description="Helical" evidence="12">
    <location>
        <begin position="147"/>
        <end position="165"/>
    </location>
</feature>
<dbReference type="PROSITE" id="PS00667">
    <property type="entry name" value="COMPLEX1_ND1_1"/>
    <property type="match status" value="1"/>
</dbReference>
<keyword evidence="5" id="KW-0813">Transport</keyword>
<evidence type="ECO:0000256" key="3">
    <source>
        <dbReference type="ARBA" id="ARBA00010535"/>
    </source>
</evidence>
<keyword evidence="6 10" id="KW-0812">Transmembrane</keyword>
<evidence type="ECO:0000256" key="11">
    <source>
        <dbReference type="RuleBase" id="RU000473"/>
    </source>
</evidence>
<gene>
    <name evidence="13" type="primary">ND1</name>
</gene>
<evidence type="ECO:0000256" key="1">
    <source>
        <dbReference type="ARBA" id="ARBA00003257"/>
    </source>
</evidence>
<sequence>MVFLLVILFLLKVVLNMVLILLSVAFFTLFERKILSIINNRLGPNKVGFWGLLQPFSDALKLFSKEDLKFINVNYYLFMASPLFGLLITLIMWSIISYWGLLTYYKYSFIMFFCFSSLSIYFLLMSGWSSGSSYSFLGSYRSSSQSISYEVPMVFIFLCIIIFSFDYSFSVLSGVNLFIMNFFMMPMLFLCWFVVCLAECNRSPFDFSEGESELVSGFNTEYGGGFFSLIFISEYAMILFFSIMSSLMFFNYSYFLYLWMMFLFFIFLWVRASFPRLRYDLLMMMCWKGIVVYIFGVFMFLFMFMYM</sequence>
<evidence type="ECO:0000256" key="9">
    <source>
        <dbReference type="ARBA" id="ARBA00023136"/>
    </source>
</evidence>
<keyword evidence="7 12" id="KW-1133">Transmembrane helix</keyword>
<feature type="transmembrane region" description="Helical" evidence="12">
    <location>
        <begin position="286"/>
        <end position="306"/>
    </location>
</feature>
<reference evidence="13" key="1">
    <citation type="submission" date="2021-01" db="EMBL/GenBank/DDBJ databases">
        <title>Complete mitochondrial genomes of snail mite Riccardoella tokyoensis and R. reaumuri (Acariformes: Prostigmata: Ereynetidae).</title>
        <authorList>
            <person name="Hiruta S.F."/>
            <person name="Waki T."/>
            <person name="Shimano S."/>
        </authorList>
    </citation>
    <scope>NUCLEOTIDE SEQUENCE</scope>
    <source>
        <strain evidence="13">DaiDaiSG01</strain>
    </source>
</reference>
<keyword evidence="9 12" id="KW-0472">Membrane</keyword>
<organism evidence="13">
    <name type="scientific">Riccardoella reaumuri</name>
    <dbReference type="NCBI Taxonomy" id="2803873"/>
    <lineage>
        <taxon>Eukaryota</taxon>
        <taxon>Metazoa</taxon>
        <taxon>Ecdysozoa</taxon>
        <taxon>Arthropoda</taxon>
        <taxon>Chelicerata</taxon>
        <taxon>Arachnida</taxon>
        <taxon>Acari</taxon>
        <taxon>Acariformes</taxon>
        <taxon>Trombidiformes</taxon>
        <taxon>Prostigmata</taxon>
        <taxon>Eupodina</taxon>
        <taxon>Tydeoidea</taxon>
        <taxon>Ereynetidae</taxon>
        <taxon>Riccardoella</taxon>
    </lineage>
</organism>
<dbReference type="GO" id="GO:0003954">
    <property type="term" value="F:NADH dehydrogenase activity"/>
    <property type="evidence" value="ECO:0007669"/>
    <property type="project" value="TreeGrafter"/>
</dbReference>
<protein>
    <recommendedName>
        <fullName evidence="4 11">NADH-ubiquinone oxidoreductase chain 1</fullName>
        <ecNumber evidence="11">7.1.1.2</ecNumber>
    </recommendedName>
</protein>
<evidence type="ECO:0000256" key="12">
    <source>
        <dbReference type="SAM" id="Phobius"/>
    </source>
</evidence>
<dbReference type="AlphaFoldDB" id="A0A7R7Z5C7"/>
<comment type="function">
    <text evidence="1">Core subunit of the mitochondrial membrane respiratory chain NADH dehydrogenase (Complex I) that is believed to belong to the minimal assembly required for catalysis. Complex I functions in the transfer of electrons from NADH to the respiratory chain. The immediate electron acceptor for the enzyme is believed to be ubiquinone.</text>
</comment>
<dbReference type="EMBL" id="LC601993">
    <property type="protein sequence ID" value="BCR02930.1"/>
    <property type="molecule type" value="Genomic_DNA"/>
</dbReference>
<dbReference type="GO" id="GO:0008137">
    <property type="term" value="F:NADH dehydrogenase (ubiquinone) activity"/>
    <property type="evidence" value="ECO:0007669"/>
    <property type="project" value="UniProtKB-EC"/>
</dbReference>
<dbReference type="GO" id="GO:0009060">
    <property type="term" value="P:aerobic respiration"/>
    <property type="evidence" value="ECO:0007669"/>
    <property type="project" value="TreeGrafter"/>
</dbReference>
<evidence type="ECO:0000256" key="6">
    <source>
        <dbReference type="ARBA" id="ARBA00022692"/>
    </source>
</evidence>
<accession>A0A7R7Z5C7</accession>